<dbReference type="STRING" id="1685378.AVO44_08975"/>
<accession>A0A0X3TUD7</accession>
<keyword evidence="1" id="KW-1133">Transmembrane helix</keyword>
<evidence type="ECO:0000256" key="1">
    <source>
        <dbReference type="SAM" id="Phobius"/>
    </source>
</evidence>
<gene>
    <name evidence="2" type="ORF">AVO44_08975</name>
</gene>
<keyword evidence="1" id="KW-0812">Transmembrane</keyword>
<keyword evidence="3" id="KW-1185">Reference proteome</keyword>
<dbReference type="EMBL" id="LQBP01000004">
    <property type="protein sequence ID" value="KUJ79353.1"/>
    <property type="molecule type" value="Genomic_DNA"/>
</dbReference>
<comment type="caution">
    <text evidence="2">The sequence shown here is derived from an EMBL/GenBank/DDBJ whole genome shotgun (WGS) entry which is preliminary data.</text>
</comment>
<evidence type="ECO:0000313" key="2">
    <source>
        <dbReference type="EMBL" id="KUJ79353.1"/>
    </source>
</evidence>
<reference evidence="3" key="1">
    <citation type="submission" date="2015-12" db="EMBL/GenBank/DDBJ databases">
        <authorList>
            <person name="Zhang G."/>
            <person name="Stingl U."/>
        </authorList>
    </citation>
    <scope>NUCLEOTIDE SEQUENCE [LARGE SCALE GENOMIC DNA]</scope>
    <source>
        <strain evidence="3">ZGT108</strain>
    </source>
</reference>
<dbReference type="Proteomes" id="UP000053690">
    <property type="component" value="Unassembled WGS sequence"/>
</dbReference>
<keyword evidence="1" id="KW-0472">Membrane</keyword>
<protein>
    <submittedName>
        <fullName evidence="2">Uncharacterized protein</fullName>
    </submittedName>
</protein>
<dbReference type="RefSeq" id="WP_068335635.1">
    <property type="nucleotide sequence ID" value="NZ_LQBP01000004.1"/>
</dbReference>
<feature type="transmembrane region" description="Helical" evidence="1">
    <location>
        <begin position="20"/>
        <end position="45"/>
    </location>
</feature>
<evidence type="ECO:0000313" key="3">
    <source>
        <dbReference type="Proteomes" id="UP000053690"/>
    </source>
</evidence>
<dbReference type="AlphaFoldDB" id="A0A0X3TUD7"/>
<organism evidence="2 3">
    <name type="scientific">Ruegeria profundi</name>
    <dbReference type="NCBI Taxonomy" id="1685378"/>
    <lineage>
        <taxon>Bacteria</taxon>
        <taxon>Pseudomonadati</taxon>
        <taxon>Pseudomonadota</taxon>
        <taxon>Alphaproteobacteria</taxon>
        <taxon>Rhodobacterales</taxon>
        <taxon>Roseobacteraceae</taxon>
        <taxon>Ruegeria</taxon>
    </lineage>
</organism>
<proteinExistence type="predicted"/>
<dbReference type="OrthoDB" id="7867097at2"/>
<sequence length="142" mass="16195">MSPYSFTSNNRTRRGVLTLIGIYAGLLALVIVFDAAWWLVVLLGLTTLPALWDIIQDTQAGLTLDADRIRWFSGNREGEVALSEIDHVRLDTRWDFSVRSALVLTSDKRIRLPDEAMPPHKELEAVLQKAGLRVERHHFRVF</sequence>
<name>A0A0X3TUD7_9RHOB</name>